<keyword evidence="4" id="KW-1185">Reference proteome</keyword>
<feature type="region of interest" description="Disordered" evidence="1">
    <location>
        <begin position="95"/>
        <end position="129"/>
    </location>
</feature>
<gene>
    <name evidence="3" type="ORF">Taro_020499</name>
</gene>
<proteinExistence type="predicted"/>
<dbReference type="InterPro" id="IPR004332">
    <property type="entry name" value="Transposase_MuDR"/>
</dbReference>
<accession>A0A843UYY0</accession>
<protein>
    <recommendedName>
        <fullName evidence="2">Transposase MuDR plant domain-containing protein</fullName>
    </recommendedName>
</protein>
<reference evidence="3" key="1">
    <citation type="submission" date="2017-07" db="EMBL/GenBank/DDBJ databases">
        <title>Taro Niue Genome Assembly and Annotation.</title>
        <authorList>
            <person name="Atibalentja N."/>
            <person name="Keating K."/>
            <person name="Fields C.J."/>
        </authorList>
    </citation>
    <scope>NUCLEOTIDE SEQUENCE</scope>
    <source>
        <strain evidence="3">Niue_2</strain>
        <tissue evidence="3">Leaf</tissue>
    </source>
</reference>
<evidence type="ECO:0000259" key="2">
    <source>
        <dbReference type="Pfam" id="PF03108"/>
    </source>
</evidence>
<sequence>MEQLPGRCSLGDESFVLLIGRDMDLASIHSRVSERLGVNMQESMLKYLLPMDTHVEQVLLDDGDVQAMFDLHKCQGTSFINLQIHAVDTRCLSTHASRQSGDPQPRDRSTSNTHGACLETTEPSHLPGSTLELYDQGKGAEGLVPVLTQYSVGRMHSVGQVFISKEVLQMELTNYAIARGFNWKYLKNDSVRLTVRCYVVV</sequence>
<evidence type="ECO:0000256" key="1">
    <source>
        <dbReference type="SAM" id="MobiDB-lite"/>
    </source>
</evidence>
<dbReference type="EMBL" id="NMUH01001018">
    <property type="protein sequence ID" value="MQL87946.1"/>
    <property type="molecule type" value="Genomic_DNA"/>
</dbReference>
<dbReference type="Pfam" id="PF03108">
    <property type="entry name" value="DBD_Tnp_Mut"/>
    <property type="match status" value="1"/>
</dbReference>
<evidence type="ECO:0000313" key="3">
    <source>
        <dbReference type="EMBL" id="MQL87946.1"/>
    </source>
</evidence>
<name>A0A843UYY0_COLES</name>
<organism evidence="3 4">
    <name type="scientific">Colocasia esculenta</name>
    <name type="common">Wild taro</name>
    <name type="synonym">Arum esculentum</name>
    <dbReference type="NCBI Taxonomy" id="4460"/>
    <lineage>
        <taxon>Eukaryota</taxon>
        <taxon>Viridiplantae</taxon>
        <taxon>Streptophyta</taxon>
        <taxon>Embryophyta</taxon>
        <taxon>Tracheophyta</taxon>
        <taxon>Spermatophyta</taxon>
        <taxon>Magnoliopsida</taxon>
        <taxon>Liliopsida</taxon>
        <taxon>Araceae</taxon>
        <taxon>Aroideae</taxon>
        <taxon>Colocasieae</taxon>
        <taxon>Colocasia</taxon>
    </lineage>
</organism>
<comment type="caution">
    <text evidence="3">The sequence shown here is derived from an EMBL/GenBank/DDBJ whole genome shotgun (WGS) entry which is preliminary data.</text>
</comment>
<feature type="domain" description="Transposase MuDR plant" evidence="2">
    <location>
        <begin position="157"/>
        <end position="197"/>
    </location>
</feature>
<dbReference type="AlphaFoldDB" id="A0A843UYY0"/>
<evidence type="ECO:0000313" key="4">
    <source>
        <dbReference type="Proteomes" id="UP000652761"/>
    </source>
</evidence>
<dbReference type="Proteomes" id="UP000652761">
    <property type="component" value="Unassembled WGS sequence"/>
</dbReference>